<feature type="region of interest" description="Disordered" evidence="1">
    <location>
        <begin position="360"/>
        <end position="388"/>
    </location>
</feature>
<proteinExistence type="predicted"/>
<feature type="compositionally biased region" description="Basic and acidic residues" evidence="1">
    <location>
        <begin position="1238"/>
        <end position="1250"/>
    </location>
</feature>
<keyword evidence="3" id="KW-1185">Reference proteome</keyword>
<sequence>MSSITQASNGSKQEESINQAEELRQQSNGIVTPSVCETATLPTVWIVRQTGNSGRATLAVAAETNAINESETLQLLQTQQHRLPSASRIPRSLGMSDIAQYSDQQPQSHANKAGPEINMQLLSSATRVRGNINEINKRWDEMMKCSTSTTAKSSTPVIDSTQQTPPITSQMENIPVPTHNNIKSPVVFAINHSNSADQRSEKKTKKSISFSENVMYRSLSSINIDISSNDQLNALKMGIYDIWSDEEDFRDEEDDTVTKKKVFCRFLNNLQLYSDESNEWAKDDYEFSAIIDGTNVMPLPLDDEDDINPSYQVPHIPVEIRDQQTVPSQALAIALSNLISTEVVANNDCLAVNAELNRNSVSSSPTHSRFRKNQNNSSNSISHENSSQLIPQANKSKLEMISPLILPKTVTEQIINLELPENCSLEHLTKLKSESVASVVQKPPIFSDSSSLVKISPPSTLISPPQLAIKPRNSQILQQSSTVSLTSFQRQLNNSAQAKLAVREFNQSPTFLRDGSGSSNISKYLTKSELKSIDIGHGTKVSTAEIEKYIESTGHNINRSSNINSGNMAMSSSPWIKRASKNNGSKGNEISENSSKKLNKISDLVMLKSLQDGDTDDYDEKKRNSTDVTELRNKNFSDDHLSDPKIIKKIDSSDSLVLDEEEIALDVIKPDGDISATAFFIPLENTKIEKKDDLSVENDNGQISKPVISNVDPLVVIVSPQTPKIASNTRTSSDAWINEKIDTLSANKTESLKSAKLPITKSNPKKSVSSETNSCDKSIIPLKFNKLSSSEADVPIMVVKSMALQTLQNSPPKIRLSKATHRSPENYYALSAPRDSNVTLVGESSDSIGGLRRTMEPSAFRDRILAKQFSNAEFQTLAYSKEAAIEYDKNYRSRSHTYSTGKYGYVPMPATKDCGFVSTPVASQGEAIARNFDQSVNILARQRCPQNFHSSLRYSSSPYSYRCIPDQHSFLYTPGNIQKWMSGQALDFQHQKSAYSSSLTSNNEFSSYSNGLIYNSDKSPLRRKLNRSFSTQNQRTPSVVTVSLKQNQKGFKNERISVITSSSSTKLRPFRNFITAPPNSVNSSRATTPLAATVSNGSTSTEQRKHYRRISFGSTTSSIRSSVRGIHHGYKNGSTVFDDDDCIPSTINTVGISGANEYGINLTGRIHSIESNLEVEKRSFQCYRFHSKGLIRQNLQMRGSRKIGVDDSGEVVKVVELLDGAPIDDELEIIEGKRSYPSLPRHEQESDKNLKKSGRNTKNRGKHFPGPLGSWFLRLWEKIFLCVFKK</sequence>
<organism evidence="2 3">
    <name type="scientific">Physocladia obscura</name>
    <dbReference type="NCBI Taxonomy" id="109957"/>
    <lineage>
        <taxon>Eukaryota</taxon>
        <taxon>Fungi</taxon>
        <taxon>Fungi incertae sedis</taxon>
        <taxon>Chytridiomycota</taxon>
        <taxon>Chytridiomycota incertae sedis</taxon>
        <taxon>Chytridiomycetes</taxon>
        <taxon>Chytridiales</taxon>
        <taxon>Chytriomycetaceae</taxon>
        <taxon>Physocladia</taxon>
    </lineage>
</organism>
<feature type="region of interest" description="Disordered" evidence="1">
    <location>
        <begin position="148"/>
        <end position="167"/>
    </location>
</feature>
<name>A0AAD5XK50_9FUNG</name>
<evidence type="ECO:0000313" key="2">
    <source>
        <dbReference type="EMBL" id="KAJ3139136.1"/>
    </source>
</evidence>
<feature type="region of interest" description="Disordered" evidence="1">
    <location>
        <begin position="1238"/>
        <end position="1262"/>
    </location>
</feature>
<gene>
    <name evidence="2" type="ORF">HK100_011834</name>
</gene>
<accession>A0AAD5XK50</accession>
<evidence type="ECO:0000256" key="1">
    <source>
        <dbReference type="SAM" id="MobiDB-lite"/>
    </source>
</evidence>
<feature type="compositionally biased region" description="Low complexity" evidence="1">
    <location>
        <begin position="373"/>
        <end position="387"/>
    </location>
</feature>
<feature type="compositionally biased region" description="Polar residues" evidence="1">
    <location>
        <begin position="156"/>
        <end position="167"/>
    </location>
</feature>
<protein>
    <submittedName>
        <fullName evidence="2">Uncharacterized protein</fullName>
    </submittedName>
</protein>
<dbReference type="Proteomes" id="UP001211907">
    <property type="component" value="Unassembled WGS sequence"/>
</dbReference>
<feature type="region of interest" description="Disordered" evidence="1">
    <location>
        <begin position="1"/>
        <end position="24"/>
    </location>
</feature>
<comment type="caution">
    <text evidence="2">The sequence shown here is derived from an EMBL/GenBank/DDBJ whole genome shotgun (WGS) entry which is preliminary data.</text>
</comment>
<evidence type="ECO:0000313" key="3">
    <source>
        <dbReference type="Proteomes" id="UP001211907"/>
    </source>
</evidence>
<reference evidence="2" key="1">
    <citation type="submission" date="2020-05" db="EMBL/GenBank/DDBJ databases">
        <title>Phylogenomic resolution of chytrid fungi.</title>
        <authorList>
            <person name="Stajich J.E."/>
            <person name="Amses K."/>
            <person name="Simmons R."/>
            <person name="Seto K."/>
            <person name="Myers J."/>
            <person name="Bonds A."/>
            <person name="Quandt C.A."/>
            <person name="Barry K."/>
            <person name="Liu P."/>
            <person name="Grigoriev I."/>
            <person name="Longcore J.E."/>
            <person name="James T.Y."/>
        </authorList>
    </citation>
    <scope>NUCLEOTIDE SEQUENCE</scope>
    <source>
        <strain evidence="2">JEL0513</strain>
    </source>
</reference>
<dbReference type="EMBL" id="JADGJH010000078">
    <property type="protein sequence ID" value="KAJ3139136.1"/>
    <property type="molecule type" value="Genomic_DNA"/>
</dbReference>
<feature type="compositionally biased region" description="Basic residues" evidence="1">
    <location>
        <begin position="1251"/>
        <end position="1262"/>
    </location>
</feature>